<dbReference type="AlphaFoldDB" id="A0A2S7J4N2"/>
<dbReference type="Proteomes" id="UP000238493">
    <property type="component" value="Unassembled WGS sequence"/>
</dbReference>
<gene>
    <name evidence="1" type="ORF">C3731_01065</name>
</gene>
<proteinExistence type="predicted"/>
<keyword evidence="2" id="KW-1185">Reference proteome</keyword>
<dbReference type="Pfam" id="PF00805">
    <property type="entry name" value="Pentapeptide"/>
    <property type="match status" value="1"/>
</dbReference>
<name>A0A2S7J4N2_9HYPH</name>
<reference evidence="1 2" key="1">
    <citation type="submission" date="2018-02" db="EMBL/GenBank/DDBJ databases">
        <title>Draft genome sequence of Ochrobactrum oryzae found in Brazil.</title>
        <authorList>
            <person name="Cerdeira L."/>
            <person name="Andrade F."/>
            <person name="Zacariotto T."/>
            <person name="Barbosa B."/>
            <person name="Santos S."/>
            <person name="Cassetari V."/>
            <person name="Lincopan N."/>
        </authorList>
    </citation>
    <scope>NUCLEOTIDE SEQUENCE [LARGE SCALE GENOMIC DNA]</scope>
    <source>
        <strain evidence="1 2">OA447</strain>
    </source>
</reference>
<evidence type="ECO:0000313" key="1">
    <source>
        <dbReference type="EMBL" id="PQA75204.1"/>
    </source>
</evidence>
<dbReference type="Pfam" id="PF13599">
    <property type="entry name" value="Pentapeptide_4"/>
    <property type="match status" value="1"/>
</dbReference>
<evidence type="ECO:0008006" key="3">
    <source>
        <dbReference type="Google" id="ProtNLM"/>
    </source>
</evidence>
<dbReference type="SUPFAM" id="SSF141571">
    <property type="entry name" value="Pentapeptide repeat-like"/>
    <property type="match status" value="1"/>
</dbReference>
<dbReference type="InterPro" id="IPR001646">
    <property type="entry name" value="5peptide_repeat"/>
</dbReference>
<organism evidence="1 2">
    <name type="scientific">Brucella oryzae</name>
    <dbReference type="NCBI Taxonomy" id="335286"/>
    <lineage>
        <taxon>Bacteria</taxon>
        <taxon>Pseudomonadati</taxon>
        <taxon>Pseudomonadota</taxon>
        <taxon>Alphaproteobacteria</taxon>
        <taxon>Hyphomicrobiales</taxon>
        <taxon>Brucellaceae</taxon>
        <taxon>Brucella/Ochrobactrum group</taxon>
        <taxon>Brucella</taxon>
    </lineage>
</organism>
<dbReference type="PANTHER" id="PTHR42999">
    <property type="entry name" value="ANTIBIOTIC RESISTANCE PROTEIN MCBG"/>
    <property type="match status" value="1"/>
</dbReference>
<accession>A0A2S7J4N2</accession>
<sequence>MDFEEAIRRIEPTEDVTFNRVDISEYHLHEVRFRNCIFVDCNFDVARISNSSFIACDFRECSFQGTVFTDCTFGDEAQDGGSRWRRANLVDSEFRKCNLSYNTMIGGSAFRALFVDCKAIGIKFSVEAYRPAKRRIGTATFSHCAMMFGAFGPGDYRDCVFEHCDLRDCDFSESNCANASFFSSNLNNARFLHSNLDGANIARAQIEGFQLTDLSSYTDIMLSRDQHEQVLKSLFIQTFD</sequence>
<dbReference type="Gene3D" id="2.160.20.80">
    <property type="entry name" value="E3 ubiquitin-protein ligase SopA"/>
    <property type="match status" value="2"/>
</dbReference>
<dbReference type="InterPro" id="IPR052949">
    <property type="entry name" value="PA_immunity-related"/>
</dbReference>
<dbReference type="PANTHER" id="PTHR42999:SF1">
    <property type="entry name" value="PENTAPEPTIDE REPEAT-CONTAINING PROTEIN"/>
    <property type="match status" value="1"/>
</dbReference>
<dbReference type="RefSeq" id="WP_104753925.1">
    <property type="nucleotide sequence ID" value="NZ_JBHEEO010000007.1"/>
</dbReference>
<evidence type="ECO:0000313" key="2">
    <source>
        <dbReference type="Proteomes" id="UP000238493"/>
    </source>
</evidence>
<protein>
    <recommendedName>
        <fullName evidence="3">Pentapeptide repeat-containing protein</fullName>
    </recommendedName>
</protein>
<comment type="caution">
    <text evidence="1">The sequence shown here is derived from an EMBL/GenBank/DDBJ whole genome shotgun (WGS) entry which is preliminary data.</text>
</comment>
<dbReference type="OrthoDB" id="5293049at2"/>
<dbReference type="EMBL" id="PTRC01000005">
    <property type="protein sequence ID" value="PQA75204.1"/>
    <property type="molecule type" value="Genomic_DNA"/>
</dbReference>